<feature type="transmembrane region" description="Helical" evidence="5">
    <location>
        <begin position="86"/>
        <end position="106"/>
    </location>
</feature>
<protein>
    <recommendedName>
        <fullName evidence="5">Endoplasmic reticulum transmembrane protein</fullName>
    </recommendedName>
</protein>
<evidence type="ECO:0000256" key="4">
    <source>
        <dbReference type="ARBA" id="ARBA00023136"/>
    </source>
</evidence>
<dbReference type="EMBL" id="JAUCMV010000005">
    <property type="protein sequence ID" value="KAK0398430.1"/>
    <property type="molecule type" value="Genomic_DNA"/>
</dbReference>
<keyword evidence="5" id="KW-0813">Transport</keyword>
<evidence type="ECO:0000256" key="5">
    <source>
        <dbReference type="RuleBase" id="RU367026"/>
    </source>
</evidence>
<dbReference type="InterPro" id="IPR008417">
    <property type="entry name" value="BAP29/BAP31"/>
</dbReference>
<name>A0AA39H393_9BILA</name>
<organism evidence="8 9">
    <name type="scientific">Steinernema hermaphroditum</name>
    <dbReference type="NCBI Taxonomy" id="289476"/>
    <lineage>
        <taxon>Eukaryota</taxon>
        <taxon>Metazoa</taxon>
        <taxon>Ecdysozoa</taxon>
        <taxon>Nematoda</taxon>
        <taxon>Chromadorea</taxon>
        <taxon>Rhabditida</taxon>
        <taxon>Tylenchina</taxon>
        <taxon>Panagrolaimomorpha</taxon>
        <taxon>Strongyloidoidea</taxon>
        <taxon>Steinernematidae</taxon>
        <taxon>Steinernema</taxon>
    </lineage>
</organism>
<reference evidence="8" key="1">
    <citation type="submission" date="2023-06" db="EMBL/GenBank/DDBJ databases">
        <title>Genomic analysis of the entomopathogenic nematode Steinernema hermaphroditum.</title>
        <authorList>
            <person name="Schwarz E.M."/>
            <person name="Heppert J.K."/>
            <person name="Baniya A."/>
            <person name="Schwartz H.T."/>
            <person name="Tan C.-H."/>
            <person name="Antoshechkin I."/>
            <person name="Sternberg P.W."/>
            <person name="Goodrich-Blair H."/>
            <person name="Dillman A.R."/>
        </authorList>
    </citation>
    <scope>NUCLEOTIDE SEQUENCE</scope>
    <source>
        <strain evidence="8">PS9179</strain>
        <tissue evidence="8">Whole animal</tissue>
    </source>
</reference>
<comment type="subcellular location">
    <subcellularLocation>
        <location evidence="5">Endoplasmic reticulum membrane</location>
        <topology evidence="5">Multi-pass membrane protein</topology>
    </subcellularLocation>
    <subcellularLocation>
        <location evidence="1">Membrane</location>
        <topology evidence="1">Multi-pass membrane protein</topology>
    </subcellularLocation>
</comment>
<dbReference type="PANTHER" id="PTHR12701">
    <property type="entry name" value="BCR-ASSOCIATED PROTEIN, BAP"/>
    <property type="match status" value="1"/>
</dbReference>
<keyword evidence="4 5" id="KW-0472">Membrane</keyword>
<keyword evidence="2 5" id="KW-0812">Transmembrane</keyword>
<evidence type="ECO:0000313" key="9">
    <source>
        <dbReference type="Proteomes" id="UP001175271"/>
    </source>
</evidence>
<dbReference type="PANTHER" id="PTHR12701:SF20">
    <property type="entry name" value="ENDOPLASMIC RETICULUM TRANSMEMBRANE PROTEIN"/>
    <property type="match status" value="1"/>
</dbReference>
<dbReference type="AlphaFoldDB" id="A0AA39H393"/>
<dbReference type="GO" id="GO:0006888">
    <property type="term" value="P:endoplasmic reticulum to Golgi vesicle-mediated transport"/>
    <property type="evidence" value="ECO:0007669"/>
    <property type="project" value="UniProtKB-UniRule"/>
</dbReference>
<keyword evidence="6" id="KW-0175">Coiled coil</keyword>
<feature type="transmembrane region" description="Helical" evidence="5">
    <location>
        <begin position="145"/>
        <end position="166"/>
    </location>
</feature>
<evidence type="ECO:0000313" key="8">
    <source>
        <dbReference type="EMBL" id="KAK0398430.1"/>
    </source>
</evidence>
<feature type="coiled-coil region" evidence="6">
    <location>
        <begin position="204"/>
        <end position="238"/>
    </location>
</feature>
<feature type="transmembrane region" description="Helical" evidence="5">
    <location>
        <begin position="40"/>
        <end position="66"/>
    </location>
</feature>
<proteinExistence type="inferred from homology"/>
<dbReference type="GO" id="GO:0005789">
    <property type="term" value="C:endoplasmic reticulum membrane"/>
    <property type="evidence" value="ECO:0007669"/>
    <property type="project" value="UniProtKB-SubCell"/>
</dbReference>
<comment type="function">
    <text evidence="5">May play a role in anterograde transport of membrane proteins from the endoplasmic reticulum to the Golgi.</text>
</comment>
<evidence type="ECO:0000256" key="6">
    <source>
        <dbReference type="SAM" id="Coils"/>
    </source>
</evidence>
<evidence type="ECO:0000259" key="7">
    <source>
        <dbReference type="Pfam" id="PF05529"/>
    </source>
</evidence>
<evidence type="ECO:0000256" key="1">
    <source>
        <dbReference type="ARBA" id="ARBA00004141"/>
    </source>
</evidence>
<comment type="caution">
    <text evidence="8">The sequence shown here is derived from an EMBL/GenBank/DDBJ whole genome shotgun (WGS) entry which is preliminary data.</text>
</comment>
<dbReference type="Proteomes" id="UP001175271">
    <property type="component" value="Unassembled WGS sequence"/>
</dbReference>
<keyword evidence="5" id="KW-0653">Protein transport</keyword>
<keyword evidence="9" id="KW-1185">Reference proteome</keyword>
<gene>
    <name evidence="8" type="ORF">QR680_002587</name>
</gene>
<evidence type="ECO:0000256" key="2">
    <source>
        <dbReference type="ARBA" id="ARBA00022692"/>
    </source>
</evidence>
<accession>A0AA39H393</accession>
<dbReference type="GO" id="GO:0006886">
    <property type="term" value="P:intracellular protein transport"/>
    <property type="evidence" value="ECO:0007669"/>
    <property type="project" value="UniProtKB-UniRule"/>
</dbReference>
<dbReference type="InterPro" id="IPR040463">
    <property type="entry name" value="BAP29/BAP31_N"/>
</dbReference>
<keyword evidence="5" id="KW-0931">ER-Golgi transport</keyword>
<comment type="similarity">
    <text evidence="5">Belongs to the BCAP29/BCAP31 family.</text>
</comment>
<dbReference type="Pfam" id="PF05529">
    <property type="entry name" value="Bap31"/>
    <property type="match status" value="1"/>
</dbReference>
<sequence length="258" mass="29694">MRVCVDRTWQVFCERATHTFLFSISPSNLLLTHSRSRYTIVIMTIQWTVVAATLYTEICVVVILLLPWIRPTLWNKFFKSRAISAVMRFTTLYSYVGISILLLLFFDGVREVRKYSDSSTIERSSHTADADALMHMRLFRAQRNLYISGFALLLFLVIKRICGLIMRGAQLEASSEVAIKQAESANKTANDLLALTRFEDTEVIEDLQRQINELGEIVKQKNDEAEHIRESYFELRDEYHELISSLSAKSASGDKKHD</sequence>
<keyword evidence="3 5" id="KW-1133">Transmembrane helix</keyword>
<keyword evidence="5" id="KW-0256">Endoplasmic reticulum</keyword>
<dbReference type="GO" id="GO:0070973">
    <property type="term" value="P:protein localization to endoplasmic reticulum exit site"/>
    <property type="evidence" value="ECO:0007669"/>
    <property type="project" value="UniProtKB-UniRule"/>
</dbReference>
<evidence type="ECO:0000256" key="3">
    <source>
        <dbReference type="ARBA" id="ARBA00022989"/>
    </source>
</evidence>
<feature type="domain" description="BAP29/BAP31 transmembrane" evidence="7">
    <location>
        <begin position="43"/>
        <end position="176"/>
    </location>
</feature>